<dbReference type="InterPro" id="IPR053077">
    <property type="entry name" value="MARVEL_domain_protein_3"/>
</dbReference>
<protein>
    <recommendedName>
        <fullName evidence="2">DUF7027 domain-containing protein</fullName>
    </recommendedName>
</protein>
<reference evidence="3" key="1">
    <citation type="submission" date="2021-04" db="EMBL/GenBank/DDBJ databases">
        <authorList>
            <person name="Chebbi M.A.C M."/>
        </authorList>
    </citation>
    <scope>NUCLEOTIDE SEQUENCE</scope>
</reference>
<feature type="transmembrane region" description="Helical" evidence="1">
    <location>
        <begin position="126"/>
        <end position="147"/>
    </location>
</feature>
<feature type="transmembrane region" description="Helical" evidence="1">
    <location>
        <begin position="12"/>
        <end position="34"/>
    </location>
</feature>
<accession>A0A8J2E9P8</accession>
<evidence type="ECO:0000259" key="2">
    <source>
        <dbReference type="Pfam" id="PF22954"/>
    </source>
</evidence>
<dbReference type="PANTHER" id="PTHR34609">
    <property type="entry name" value="GEO08273P1-RELATED"/>
    <property type="match status" value="1"/>
</dbReference>
<keyword evidence="4" id="KW-1185">Reference proteome</keyword>
<dbReference type="PANTHER" id="PTHR34609:SF17">
    <property type="entry name" value="GEO08273P1-RELATED"/>
    <property type="match status" value="1"/>
</dbReference>
<feature type="transmembrane region" description="Helical" evidence="1">
    <location>
        <begin position="95"/>
        <end position="120"/>
    </location>
</feature>
<evidence type="ECO:0000256" key="1">
    <source>
        <dbReference type="SAM" id="Phobius"/>
    </source>
</evidence>
<evidence type="ECO:0000313" key="4">
    <source>
        <dbReference type="Proteomes" id="UP000786811"/>
    </source>
</evidence>
<dbReference type="OrthoDB" id="7692508at2759"/>
<dbReference type="Proteomes" id="UP000786811">
    <property type="component" value="Unassembled WGS sequence"/>
</dbReference>
<gene>
    <name evidence="3" type="ORF">HICCMSTLAB_LOCUS958</name>
</gene>
<proteinExistence type="predicted"/>
<keyword evidence="1" id="KW-0812">Transmembrane</keyword>
<keyword evidence="1" id="KW-1133">Transmembrane helix</keyword>
<evidence type="ECO:0000313" key="3">
    <source>
        <dbReference type="EMBL" id="CAG5074200.1"/>
    </source>
</evidence>
<keyword evidence="1" id="KW-0472">Membrane</keyword>
<dbReference type="Pfam" id="PF22954">
    <property type="entry name" value="DUF7027"/>
    <property type="match status" value="1"/>
</dbReference>
<dbReference type="InterPro" id="IPR054291">
    <property type="entry name" value="DUF7027"/>
</dbReference>
<feature type="transmembrane region" description="Helical" evidence="1">
    <location>
        <begin position="63"/>
        <end position="83"/>
    </location>
</feature>
<organism evidence="3 4">
    <name type="scientific">Cotesia congregata</name>
    <name type="common">Parasitoid wasp</name>
    <name type="synonym">Apanteles congregatus</name>
    <dbReference type="NCBI Taxonomy" id="51543"/>
    <lineage>
        <taxon>Eukaryota</taxon>
        <taxon>Metazoa</taxon>
        <taxon>Ecdysozoa</taxon>
        <taxon>Arthropoda</taxon>
        <taxon>Hexapoda</taxon>
        <taxon>Insecta</taxon>
        <taxon>Pterygota</taxon>
        <taxon>Neoptera</taxon>
        <taxon>Endopterygota</taxon>
        <taxon>Hymenoptera</taxon>
        <taxon>Apocrita</taxon>
        <taxon>Ichneumonoidea</taxon>
        <taxon>Braconidae</taxon>
        <taxon>Microgastrinae</taxon>
        <taxon>Cotesia</taxon>
    </lineage>
</organism>
<comment type="caution">
    <text evidence="3">The sequence shown here is derived from an EMBL/GenBank/DDBJ whole genome shotgun (WGS) entry which is preliminary data.</text>
</comment>
<dbReference type="AlphaFoldDB" id="A0A8J2E9P8"/>
<dbReference type="EMBL" id="CAJNRD030001114">
    <property type="protein sequence ID" value="CAG5074200.1"/>
    <property type="molecule type" value="Genomic_DNA"/>
</dbReference>
<name>A0A8J2E9P8_COTCN</name>
<sequence length="164" mass="17590">MGIKKLGGCCCFDLKTGVVIIGILGIIVSVGNLIKAPLDYSSACSDGKTTENNENCADASSRLGGSIASSVIVLILMFLMIYGSQKDNHRFMLPILILKAISIVLSVIAIWYLIIIFFVVSVGMGFLVLVIGNAVIVLIVYFWLVIYSRSEEIKDAKFSSGGCA</sequence>
<feature type="domain" description="DUF7027" evidence="2">
    <location>
        <begin position="17"/>
        <end position="115"/>
    </location>
</feature>